<proteinExistence type="predicted"/>
<dbReference type="AlphaFoldDB" id="A0A5N8X681"/>
<dbReference type="EMBL" id="VMNX01000343">
    <property type="protein sequence ID" value="MPY54953.1"/>
    <property type="molecule type" value="Genomic_DNA"/>
</dbReference>
<name>A0A5N8X681_9ACTN</name>
<evidence type="ECO:0000313" key="1">
    <source>
        <dbReference type="EMBL" id="MPY54953.1"/>
    </source>
</evidence>
<organism evidence="1 2">
    <name type="scientific">Streptomyces acidicola</name>
    <dbReference type="NCBI Taxonomy" id="2596892"/>
    <lineage>
        <taxon>Bacteria</taxon>
        <taxon>Bacillati</taxon>
        <taxon>Actinomycetota</taxon>
        <taxon>Actinomycetes</taxon>
        <taxon>Kitasatosporales</taxon>
        <taxon>Streptomycetaceae</taxon>
        <taxon>Streptomyces</taxon>
    </lineage>
</organism>
<accession>A0A5N8X681</accession>
<sequence>MSVKRPSTVHGPVQKRQCLGEGFLAQALHREYHRVPSALDVAGPRASSKPRNGALTCACSSAGGPPAGDRAADLRLSVHRWSGWLAGPVRACLRLLVRCVGGWWLGCCACLGWWCWSCGVVLFRCCCRSGWGVGWGVS</sequence>
<feature type="non-terminal residue" evidence="1">
    <location>
        <position position="138"/>
    </location>
</feature>
<keyword evidence="2" id="KW-1185">Reference proteome</keyword>
<dbReference type="Proteomes" id="UP000373149">
    <property type="component" value="Unassembled WGS sequence"/>
</dbReference>
<reference evidence="1 2" key="1">
    <citation type="submission" date="2019-09" db="EMBL/GenBank/DDBJ databases">
        <authorList>
            <person name="Duangmal K."/>
            <person name="Teo W.F.A."/>
            <person name="Lipun K."/>
        </authorList>
    </citation>
    <scope>NUCLEOTIDE SEQUENCE [LARGE SCALE GENOMIC DNA]</scope>
    <source>
        <strain evidence="1 2">K1PN6</strain>
    </source>
</reference>
<comment type="caution">
    <text evidence="1">The sequence shown here is derived from an EMBL/GenBank/DDBJ whole genome shotgun (WGS) entry which is preliminary data.</text>
</comment>
<evidence type="ECO:0000313" key="2">
    <source>
        <dbReference type="Proteomes" id="UP000373149"/>
    </source>
</evidence>
<gene>
    <name evidence="1" type="ORF">FPZ41_42965</name>
</gene>
<protein>
    <submittedName>
        <fullName evidence="1">Uncharacterized protein</fullName>
    </submittedName>
</protein>